<dbReference type="InterPro" id="IPR038756">
    <property type="entry name" value="CheX-like"/>
</dbReference>
<dbReference type="CDD" id="cd17906">
    <property type="entry name" value="CheX"/>
    <property type="match status" value="1"/>
</dbReference>
<feature type="domain" description="Chemotaxis phosphatase CheX-like" evidence="2">
    <location>
        <begin position="71"/>
        <end position="169"/>
    </location>
</feature>
<dbReference type="EMBL" id="CALYLK010000137">
    <property type="protein sequence ID" value="CAH8240523.1"/>
    <property type="molecule type" value="Genomic_DNA"/>
</dbReference>
<dbReference type="Gene3D" id="3.40.1550.10">
    <property type="entry name" value="CheC-like"/>
    <property type="match status" value="1"/>
</dbReference>
<gene>
    <name evidence="3" type="ORF">VAE063_960039</name>
</gene>
<evidence type="ECO:0000313" key="3">
    <source>
        <dbReference type="EMBL" id="CAH8240523.1"/>
    </source>
</evidence>
<proteinExistence type="predicted"/>
<dbReference type="SUPFAM" id="SSF103039">
    <property type="entry name" value="CheC-like"/>
    <property type="match status" value="1"/>
</dbReference>
<dbReference type="PANTHER" id="PTHR39452">
    <property type="entry name" value="CHEY-P PHOSPHATASE CHEX"/>
    <property type="match status" value="1"/>
</dbReference>
<dbReference type="Proteomes" id="UP001152658">
    <property type="component" value="Unassembled WGS sequence"/>
</dbReference>
<dbReference type="InterPro" id="IPR028051">
    <property type="entry name" value="CheX-like_dom"/>
</dbReference>
<reference evidence="3" key="1">
    <citation type="submission" date="2022-06" db="EMBL/GenBank/DDBJ databases">
        <authorList>
            <person name="Goudenege D."/>
            <person name="Le Roux F."/>
        </authorList>
    </citation>
    <scope>NUCLEOTIDE SEQUENCE</scope>
    <source>
        <strain evidence="3">12-063</strain>
    </source>
</reference>
<evidence type="ECO:0000313" key="4">
    <source>
        <dbReference type="Proteomes" id="UP001152658"/>
    </source>
</evidence>
<organism evidence="3 4">
    <name type="scientific">Vibrio aestuarianus</name>
    <dbReference type="NCBI Taxonomy" id="28171"/>
    <lineage>
        <taxon>Bacteria</taxon>
        <taxon>Pseudomonadati</taxon>
        <taxon>Pseudomonadota</taxon>
        <taxon>Gammaproteobacteria</taxon>
        <taxon>Vibrionales</taxon>
        <taxon>Vibrionaceae</taxon>
        <taxon>Vibrio</taxon>
    </lineage>
</organism>
<dbReference type="InterPro" id="IPR028976">
    <property type="entry name" value="CheC-like_sf"/>
</dbReference>
<keyword evidence="4" id="KW-1185">Reference proteome</keyword>
<sequence length="182" mass="19871">MTSLTNSKKCYRAQRHSSGSSILLLKSNGYGDEFVNPFLASLMNVLKTMASLELKPQKLRVKKDEIARGDVSGLIGMVGTQSRGSMSITFDESLALEIMQNMLGERPNGLNEEVTDMVGEITNMVTGGAKRILAESGFDFDMATPVVVSGKGHTIRHKCEGAIIIMPFTSQWGNAFIEICFE</sequence>
<evidence type="ECO:0000259" key="2">
    <source>
        <dbReference type="Pfam" id="PF13690"/>
    </source>
</evidence>
<protein>
    <submittedName>
        <fullName evidence="3">Chemotaxis protein CheX</fullName>
    </submittedName>
</protein>
<dbReference type="Pfam" id="PF13690">
    <property type="entry name" value="CheX"/>
    <property type="match status" value="1"/>
</dbReference>
<comment type="caution">
    <text evidence="3">The sequence shown here is derived from an EMBL/GenBank/DDBJ whole genome shotgun (WGS) entry which is preliminary data.</text>
</comment>
<keyword evidence="1" id="KW-0145">Chemotaxis</keyword>
<accession>A0ABM9FTH6</accession>
<name>A0ABM9FTH6_9VIBR</name>
<evidence type="ECO:0000256" key="1">
    <source>
        <dbReference type="ARBA" id="ARBA00022500"/>
    </source>
</evidence>
<dbReference type="PANTHER" id="PTHR39452:SF1">
    <property type="entry name" value="CHEY-P PHOSPHATASE CHEX"/>
    <property type="match status" value="1"/>
</dbReference>